<protein>
    <submittedName>
        <fullName evidence="1">Uncharacterized protein</fullName>
    </submittedName>
</protein>
<organism evidence="1">
    <name type="scientific">Anguilla anguilla</name>
    <name type="common">European freshwater eel</name>
    <name type="synonym">Muraena anguilla</name>
    <dbReference type="NCBI Taxonomy" id="7936"/>
    <lineage>
        <taxon>Eukaryota</taxon>
        <taxon>Metazoa</taxon>
        <taxon>Chordata</taxon>
        <taxon>Craniata</taxon>
        <taxon>Vertebrata</taxon>
        <taxon>Euteleostomi</taxon>
        <taxon>Actinopterygii</taxon>
        <taxon>Neopterygii</taxon>
        <taxon>Teleostei</taxon>
        <taxon>Anguilliformes</taxon>
        <taxon>Anguillidae</taxon>
        <taxon>Anguilla</taxon>
    </lineage>
</organism>
<dbReference type="EMBL" id="GBXM01051663">
    <property type="protein sequence ID" value="JAH56914.1"/>
    <property type="molecule type" value="Transcribed_RNA"/>
</dbReference>
<reference evidence="1" key="1">
    <citation type="submission" date="2014-11" db="EMBL/GenBank/DDBJ databases">
        <authorList>
            <person name="Amaro Gonzalez C."/>
        </authorList>
    </citation>
    <scope>NUCLEOTIDE SEQUENCE</scope>
</reference>
<evidence type="ECO:0000313" key="1">
    <source>
        <dbReference type="EMBL" id="JAH56914.1"/>
    </source>
</evidence>
<sequence>MQEPTQFEQFLFCLQVFRLG</sequence>
<accession>A0A0E9TT98</accession>
<name>A0A0E9TT98_ANGAN</name>
<dbReference type="AlphaFoldDB" id="A0A0E9TT98"/>
<proteinExistence type="predicted"/>
<reference evidence="1" key="2">
    <citation type="journal article" date="2015" name="Fish Shellfish Immunol.">
        <title>Early steps in the European eel (Anguilla anguilla)-Vibrio vulnificus interaction in the gills: Role of the RtxA13 toxin.</title>
        <authorList>
            <person name="Callol A."/>
            <person name="Pajuelo D."/>
            <person name="Ebbesson L."/>
            <person name="Teles M."/>
            <person name="MacKenzie S."/>
            <person name="Amaro C."/>
        </authorList>
    </citation>
    <scope>NUCLEOTIDE SEQUENCE</scope>
</reference>